<reference evidence="3 4" key="1">
    <citation type="submission" date="2021-01" db="EMBL/GenBank/DDBJ databases">
        <title>Draft Genome Sequence and Polyhydroxyalkanoate Biosynthetic Potential of Jeongeupia naejangsanensis Type Strain DSM 24253.</title>
        <authorList>
            <person name="Turrini P."/>
            <person name="Artuso I."/>
            <person name="Lugli G.A."/>
            <person name="Frangipani E."/>
            <person name="Ventura M."/>
            <person name="Visca P."/>
        </authorList>
    </citation>
    <scope>NUCLEOTIDE SEQUENCE [LARGE SCALE GENOMIC DNA]</scope>
    <source>
        <strain evidence="3 4">DSM 24253</strain>
    </source>
</reference>
<keyword evidence="4" id="KW-1185">Reference proteome</keyword>
<dbReference type="EMBL" id="JAESND010000010">
    <property type="protein sequence ID" value="MBM3117395.1"/>
    <property type="molecule type" value="Genomic_DNA"/>
</dbReference>
<evidence type="ECO:0000313" key="4">
    <source>
        <dbReference type="Proteomes" id="UP000809431"/>
    </source>
</evidence>
<dbReference type="InterPro" id="IPR000683">
    <property type="entry name" value="Gfo/Idh/MocA-like_OxRdtase_N"/>
</dbReference>
<name>A0ABS2BPP1_9NEIS</name>
<dbReference type="PANTHER" id="PTHR43377:SF1">
    <property type="entry name" value="BILIVERDIN REDUCTASE A"/>
    <property type="match status" value="1"/>
</dbReference>
<feature type="domain" description="GFO/IDH/MocA-like oxidoreductase" evidence="2">
    <location>
        <begin position="129"/>
        <end position="252"/>
    </location>
</feature>
<evidence type="ECO:0000259" key="1">
    <source>
        <dbReference type="Pfam" id="PF01408"/>
    </source>
</evidence>
<dbReference type="SUPFAM" id="SSF51735">
    <property type="entry name" value="NAD(P)-binding Rossmann-fold domains"/>
    <property type="match status" value="1"/>
</dbReference>
<dbReference type="RefSeq" id="WP_203539617.1">
    <property type="nucleotide sequence ID" value="NZ_JAESND010000010.1"/>
</dbReference>
<feature type="domain" description="Gfo/Idh/MocA-like oxidoreductase N-terminal" evidence="1">
    <location>
        <begin position="7"/>
        <end position="98"/>
    </location>
</feature>
<protein>
    <submittedName>
        <fullName evidence="3">Gfo/Idh/MocA family oxidoreductase</fullName>
    </submittedName>
</protein>
<evidence type="ECO:0000259" key="2">
    <source>
        <dbReference type="Pfam" id="PF22725"/>
    </source>
</evidence>
<dbReference type="Pfam" id="PF22725">
    <property type="entry name" value="GFO_IDH_MocA_C3"/>
    <property type="match status" value="1"/>
</dbReference>
<proteinExistence type="predicted"/>
<dbReference type="InterPro" id="IPR036291">
    <property type="entry name" value="NAD(P)-bd_dom_sf"/>
</dbReference>
<gene>
    <name evidence="3" type="ORF">JMJ54_16285</name>
</gene>
<dbReference type="PANTHER" id="PTHR43377">
    <property type="entry name" value="BILIVERDIN REDUCTASE A"/>
    <property type="match status" value="1"/>
</dbReference>
<dbReference type="Gene3D" id="3.30.360.10">
    <property type="entry name" value="Dihydrodipicolinate Reductase, domain 2"/>
    <property type="match status" value="1"/>
</dbReference>
<sequence>MSSSVQRALVIGSGSIARRHIANLRALLSAVEVACVSASGRELAADETAATVRFGSLTEALAWGPELAVVASPAPWHLEHAAALAEAGVPVLIEKPLSDALVRFDAGVFEHHRARIEVAYNLRYLSSSQAMKGLVEGRRIGRLHAVQIDIGQYLPDWRPQSDYRRNVSANKGLGGGVLLELSHEFDYLRWLLGDFDKAYCIMRNSGQLEIDVEDCVDIMLSRADGLVAQLHMDFLQRKATRKCKLIGEHGSLLWNLNSNTIVLETAAGDETLFSEPDLDRNAMYLAQLDGFIALVKGRSTPRITLDDGLAVLAMIEAMRQSAATGLPQPITSLT</sequence>
<dbReference type="Proteomes" id="UP000809431">
    <property type="component" value="Unassembled WGS sequence"/>
</dbReference>
<evidence type="ECO:0000313" key="3">
    <source>
        <dbReference type="EMBL" id="MBM3117395.1"/>
    </source>
</evidence>
<comment type="caution">
    <text evidence="3">The sequence shown here is derived from an EMBL/GenBank/DDBJ whole genome shotgun (WGS) entry which is preliminary data.</text>
</comment>
<organism evidence="3 4">
    <name type="scientific">Jeongeupia naejangsanensis</name>
    <dbReference type="NCBI Taxonomy" id="613195"/>
    <lineage>
        <taxon>Bacteria</taxon>
        <taxon>Pseudomonadati</taxon>
        <taxon>Pseudomonadota</taxon>
        <taxon>Betaproteobacteria</taxon>
        <taxon>Neisseriales</taxon>
        <taxon>Chitinibacteraceae</taxon>
        <taxon>Jeongeupia</taxon>
    </lineage>
</organism>
<dbReference type="SUPFAM" id="SSF55347">
    <property type="entry name" value="Glyceraldehyde-3-phosphate dehydrogenase-like, C-terminal domain"/>
    <property type="match status" value="1"/>
</dbReference>
<dbReference type="Pfam" id="PF01408">
    <property type="entry name" value="GFO_IDH_MocA"/>
    <property type="match status" value="1"/>
</dbReference>
<dbReference type="InterPro" id="IPR055170">
    <property type="entry name" value="GFO_IDH_MocA-like_dom"/>
</dbReference>
<dbReference type="InterPro" id="IPR051450">
    <property type="entry name" value="Gfo/Idh/MocA_Oxidoreductases"/>
</dbReference>
<dbReference type="Gene3D" id="3.40.50.720">
    <property type="entry name" value="NAD(P)-binding Rossmann-like Domain"/>
    <property type="match status" value="1"/>
</dbReference>
<accession>A0ABS2BPP1</accession>